<dbReference type="Proteomes" id="UP000054558">
    <property type="component" value="Unassembled WGS sequence"/>
</dbReference>
<reference evidence="3 4" key="1">
    <citation type="journal article" date="2014" name="Nat. Commun.">
        <title>Klebsormidium flaccidum genome reveals primary factors for plant terrestrial adaptation.</title>
        <authorList>
            <person name="Hori K."/>
            <person name="Maruyama F."/>
            <person name="Fujisawa T."/>
            <person name="Togashi T."/>
            <person name="Yamamoto N."/>
            <person name="Seo M."/>
            <person name="Sato S."/>
            <person name="Yamada T."/>
            <person name="Mori H."/>
            <person name="Tajima N."/>
            <person name="Moriyama T."/>
            <person name="Ikeuchi M."/>
            <person name="Watanabe M."/>
            <person name="Wada H."/>
            <person name="Kobayashi K."/>
            <person name="Saito M."/>
            <person name="Masuda T."/>
            <person name="Sasaki-Sekimoto Y."/>
            <person name="Mashiguchi K."/>
            <person name="Awai K."/>
            <person name="Shimojima M."/>
            <person name="Masuda S."/>
            <person name="Iwai M."/>
            <person name="Nobusawa T."/>
            <person name="Narise T."/>
            <person name="Kondo S."/>
            <person name="Saito H."/>
            <person name="Sato R."/>
            <person name="Murakawa M."/>
            <person name="Ihara Y."/>
            <person name="Oshima-Yamada Y."/>
            <person name="Ohtaka K."/>
            <person name="Satoh M."/>
            <person name="Sonobe K."/>
            <person name="Ishii M."/>
            <person name="Ohtani R."/>
            <person name="Kanamori-Sato M."/>
            <person name="Honoki R."/>
            <person name="Miyazaki D."/>
            <person name="Mochizuki H."/>
            <person name="Umetsu J."/>
            <person name="Higashi K."/>
            <person name="Shibata D."/>
            <person name="Kamiya Y."/>
            <person name="Sato N."/>
            <person name="Nakamura Y."/>
            <person name="Tabata S."/>
            <person name="Ida S."/>
            <person name="Kurokawa K."/>
            <person name="Ohta H."/>
        </authorList>
    </citation>
    <scope>NUCLEOTIDE SEQUENCE [LARGE SCALE GENOMIC DNA]</scope>
    <source>
        <strain evidence="3 4">NIES-2285</strain>
    </source>
</reference>
<feature type="compositionally biased region" description="Basic and acidic residues" evidence="2">
    <location>
        <begin position="3209"/>
        <end position="3236"/>
    </location>
</feature>
<evidence type="ECO:0000313" key="4">
    <source>
        <dbReference type="Proteomes" id="UP000054558"/>
    </source>
</evidence>
<feature type="compositionally biased region" description="Polar residues" evidence="2">
    <location>
        <begin position="1972"/>
        <end position="1987"/>
    </location>
</feature>
<feature type="compositionally biased region" description="Basic and acidic residues" evidence="2">
    <location>
        <begin position="175"/>
        <end position="197"/>
    </location>
</feature>
<feature type="compositionally biased region" description="Basic and acidic residues" evidence="2">
    <location>
        <begin position="781"/>
        <end position="790"/>
    </location>
</feature>
<feature type="compositionally biased region" description="Polar residues" evidence="2">
    <location>
        <begin position="3362"/>
        <end position="3376"/>
    </location>
</feature>
<feature type="compositionally biased region" description="Basic and acidic residues" evidence="2">
    <location>
        <begin position="2910"/>
        <end position="2921"/>
    </location>
</feature>
<protein>
    <submittedName>
        <fullName evidence="3">Uncharacterized protein</fullName>
    </submittedName>
</protein>
<feature type="compositionally biased region" description="Basic residues" evidence="2">
    <location>
        <begin position="410"/>
        <end position="425"/>
    </location>
</feature>
<feature type="region of interest" description="Disordered" evidence="2">
    <location>
        <begin position="1371"/>
        <end position="1511"/>
    </location>
</feature>
<organism evidence="3 4">
    <name type="scientific">Klebsormidium nitens</name>
    <name type="common">Green alga</name>
    <name type="synonym">Ulothrix nitens</name>
    <dbReference type="NCBI Taxonomy" id="105231"/>
    <lineage>
        <taxon>Eukaryota</taxon>
        <taxon>Viridiplantae</taxon>
        <taxon>Streptophyta</taxon>
        <taxon>Klebsormidiophyceae</taxon>
        <taxon>Klebsormidiales</taxon>
        <taxon>Klebsormidiaceae</taxon>
        <taxon>Klebsormidium</taxon>
    </lineage>
</organism>
<feature type="compositionally biased region" description="Basic residues" evidence="2">
    <location>
        <begin position="638"/>
        <end position="653"/>
    </location>
</feature>
<feature type="compositionally biased region" description="Basic and acidic residues" evidence="2">
    <location>
        <begin position="1094"/>
        <end position="1114"/>
    </location>
</feature>
<feature type="compositionally biased region" description="Polar residues" evidence="2">
    <location>
        <begin position="1587"/>
        <end position="1605"/>
    </location>
</feature>
<feature type="coiled-coil region" evidence="1">
    <location>
        <begin position="3040"/>
        <end position="3097"/>
    </location>
</feature>
<feature type="region of interest" description="Disordered" evidence="2">
    <location>
        <begin position="695"/>
        <end position="845"/>
    </location>
</feature>
<feature type="coiled-coil region" evidence="1">
    <location>
        <begin position="2576"/>
        <end position="2638"/>
    </location>
</feature>
<feature type="region of interest" description="Disordered" evidence="2">
    <location>
        <begin position="878"/>
        <end position="948"/>
    </location>
</feature>
<evidence type="ECO:0000256" key="1">
    <source>
        <dbReference type="SAM" id="Coils"/>
    </source>
</evidence>
<feature type="compositionally biased region" description="Basic and acidic residues" evidence="2">
    <location>
        <begin position="524"/>
        <end position="537"/>
    </location>
</feature>
<feature type="region of interest" description="Disordered" evidence="2">
    <location>
        <begin position="1141"/>
        <end position="1168"/>
    </location>
</feature>
<evidence type="ECO:0000256" key="2">
    <source>
        <dbReference type="SAM" id="MobiDB-lite"/>
    </source>
</evidence>
<feature type="compositionally biased region" description="Low complexity" evidence="2">
    <location>
        <begin position="1858"/>
        <end position="1868"/>
    </location>
</feature>
<feature type="region of interest" description="Disordered" evidence="2">
    <location>
        <begin position="2480"/>
        <end position="2500"/>
    </location>
</feature>
<feature type="region of interest" description="Disordered" evidence="2">
    <location>
        <begin position="2273"/>
        <end position="2300"/>
    </location>
</feature>
<feature type="compositionally biased region" description="Low complexity" evidence="2">
    <location>
        <begin position="124"/>
        <end position="135"/>
    </location>
</feature>
<feature type="region of interest" description="Disordered" evidence="2">
    <location>
        <begin position="2954"/>
        <end position="3005"/>
    </location>
</feature>
<feature type="compositionally biased region" description="Basic and acidic residues" evidence="2">
    <location>
        <begin position="3479"/>
        <end position="3488"/>
    </location>
</feature>
<feature type="region of interest" description="Disordered" evidence="2">
    <location>
        <begin position="1674"/>
        <end position="1727"/>
    </location>
</feature>
<keyword evidence="4" id="KW-1185">Reference proteome</keyword>
<feature type="region of interest" description="Disordered" evidence="2">
    <location>
        <begin position="3479"/>
        <end position="3507"/>
    </location>
</feature>
<feature type="region of interest" description="Disordered" evidence="2">
    <location>
        <begin position="1539"/>
        <end position="1624"/>
    </location>
</feature>
<feature type="region of interest" description="Disordered" evidence="2">
    <location>
        <begin position="2355"/>
        <end position="2384"/>
    </location>
</feature>
<feature type="compositionally biased region" description="Basic and acidic residues" evidence="2">
    <location>
        <begin position="3447"/>
        <end position="3458"/>
    </location>
</feature>
<feature type="compositionally biased region" description="Pro residues" evidence="2">
    <location>
        <begin position="27"/>
        <end position="40"/>
    </location>
</feature>
<feature type="compositionally biased region" description="Acidic residues" evidence="2">
    <location>
        <begin position="1115"/>
        <end position="1124"/>
    </location>
</feature>
<feature type="region of interest" description="Disordered" evidence="2">
    <location>
        <begin position="382"/>
        <end position="661"/>
    </location>
</feature>
<dbReference type="OMA" id="FATTHHI"/>
<feature type="compositionally biased region" description="Basic residues" evidence="2">
    <location>
        <begin position="41"/>
        <end position="53"/>
    </location>
</feature>
<feature type="region of interest" description="Disordered" evidence="2">
    <location>
        <begin position="1064"/>
        <end position="1124"/>
    </location>
</feature>
<feature type="compositionally biased region" description="Low complexity" evidence="2">
    <location>
        <begin position="799"/>
        <end position="812"/>
    </location>
</feature>
<feature type="compositionally biased region" description="Basic residues" evidence="2">
    <location>
        <begin position="885"/>
        <end position="900"/>
    </location>
</feature>
<feature type="compositionally biased region" description="Basic and acidic residues" evidence="2">
    <location>
        <begin position="105"/>
        <end position="115"/>
    </location>
</feature>
<feature type="region of interest" description="Disordered" evidence="2">
    <location>
        <begin position="1792"/>
        <end position="1813"/>
    </location>
</feature>
<keyword evidence="1" id="KW-0175">Coiled coil</keyword>
<feature type="compositionally biased region" description="Basic and acidic residues" evidence="2">
    <location>
        <begin position="711"/>
        <end position="721"/>
    </location>
</feature>
<feature type="compositionally biased region" description="Basic and acidic residues" evidence="2">
    <location>
        <begin position="1798"/>
        <end position="1810"/>
    </location>
</feature>
<feature type="region of interest" description="Disordered" evidence="2">
    <location>
        <begin position="3180"/>
        <end position="3241"/>
    </location>
</feature>
<feature type="compositionally biased region" description="Low complexity" evidence="2">
    <location>
        <begin position="2355"/>
        <end position="2366"/>
    </location>
</feature>
<feature type="compositionally biased region" description="Polar residues" evidence="2">
    <location>
        <begin position="1070"/>
        <end position="1083"/>
    </location>
</feature>
<evidence type="ECO:0000313" key="3">
    <source>
        <dbReference type="EMBL" id="GAQ87856.1"/>
    </source>
</evidence>
<feature type="compositionally biased region" description="Basic and acidic residues" evidence="2">
    <location>
        <begin position="3181"/>
        <end position="3190"/>
    </location>
</feature>
<feature type="compositionally biased region" description="Acidic residues" evidence="2">
    <location>
        <begin position="997"/>
        <end position="1006"/>
    </location>
</feature>
<feature type="region of interest" description="Disordered" evidence="2">
    <location>
        <begin position="1183"/>
        <end position="1212"/>
    </location>
</feature>
<feature type="region of interest" description="Disordered" evidence="2">
    <location>
        <begin position="3125"/>
        <end position="3162"/>
    </location>
</feature>
<feature type="compositionally biased region" description="Basic and acidic residues" evidence="2">
    <location>
        <begin position="459"/>
        <end position="469"/>
    </location>
</feature>
<feature type="compositionally biased region" description="Acidic residues" evidence="2">
    <location>
        <begin position="1569"/>
        <end position="1583"/>
    </location>
</feature>
<feature type="compositionally biased region" description="Basic and acidic residues" evidence="2">
    <location>
        <begin position="1902"/>
        <end position="1914"/>
    </location>
</feature>
<feature type="compositionally biased region" description="Acidic residues" evidence="2">
    <location>
        <begin position="1418"/>
        <end position="1427"/>
    </location>
</feature>
<dbReference type="EMBL" id="DF237332">
    <property type="protein sequence ID" value="GAQ87856.1"/>
    <property type="molecule type" value="Genomic_DNA"/>
</dbReference>
<dbReference type="PROSITE" id="PS50096">
    <property type="entry name" value="IQ"/>
    <property type="match status" value="1"/>
</dbReference>
<feature type="compositionally biased region" description="Low complexity" evidence="2">
    <location>
        <begin position="1988"/>
        <end position="2000"/>
    </location>
</feature>
<feature type="compositionally biased region" description="Acidic residues" evidence="2">
    <location>
        <begin position="1444"/>
        <end position="1470"/>
    </location>
</feature>
<accession>A0A1Y1IGH7</accession>
<feature type="region of interest" description="Disordered" evidence="2">
    <location>
        <begin position="1740"/>
        <end position="1760"/>
    </location>
</feature>
<feature type="compositionally biased region" description="Basic residues" evidence="2">
    <location>
        <begin position="15"/>
        <end position="24"/>
    </location>
</feature>
<sequence length="3507" mass="370373">MEAPPGGSSMEEHVRHSHKPRKYKNPADPPLSPSAMPPPRNTKRSRGSRRKSLKPAAPGSSDNVSSDATHESVSSWRPSLGTQSYKWEQQKGRDTSFESSSRQGRGRERDLERSRSASRRARSAAKLSASAARLRQGSSGADSDDSVKFIRQPNNGELRRVLSVRSLGEEPSFEQPHEERVRERGGLERSNTGEKGETSSQRALRTEGAVGSDTSVEARPHRRSKKRDPAFASDSSFSFMKVDETIEEVCEEVSTMPVSRPRSEQIVLARPVDIAPPNLRTGPLGDRQFAKPGRNRGNVHGEGDGDSGIAQLKEGSLSTESNPHRQAKGKVPASPARQGDVTKAAVFSPPVTKLSGASDVGSPDEELVAGVVAGRRPFRSVEFNSGGGVPASCAGEVEEGSQEVAANKPKASKKGHRERKAHRKQKENVDTRAETNVAAAAEEKKGRARSPFKMAIFGRGREAGGHDGEGAEGVAAVSKERSKSPFRFPGFGRAFKGRAPSEEEHLEGKMEKRARSKSPLFGRKPQEKGGEHEERARSKSPFRMPGFGKRAAEQGGGDGVNERERSKSPFSRLRFGGKSKGGSDPTVPAPSSEAANLPEPVQKPMETYGFDKKVRLLEGGNEETAEGTKGPAAEASKRARSKSPFRMPRFGKKGPKEEPPMMRDQNHVAAVQLLFVKGHLPGGDLALLNPVVKTRGRSKSPFQRPEPVPKAADHEAPEMATKKHKEGRARSPFARMFSSKKVGRGSDAEYRPTAAPSAWTEGLVQLSDEEPDVTSAPARVDVSEAAKDEPVPQAEADGSSAPALAPQPSAVSEAPENEPVLEAPSDIQPIKAEDYAEEGPEEDWRPKGLQAFGAFAAAEESENLPEEPVPVVVSRVSAEEDAAKAPKKSPLKRLKSRQHRVTTPIHAPDDDIPPAPSATPADIAADASAPVLLSPSDQKEVARRLAAVSGGSKGLGFWESKVRDFNKRKASLKTQRSHSMGSEVASCAGLEAPLEQDMPDFADEDPLSPVPQGPTNSPPKKHPSPELAAVNMTSDAVAHVEPGHVADPGVSTESLFTLEVDNEALKSETGRSVVTTSVNTPGFSDQGDGSVKSSRPDELEAGETRGSYEPRFQEDELEEGEEDLLAASTDSEWAAIRALMTEEEEAPEVDSPPVSKPISGSPTDVQAPHRASEAFGLTEGAAAVTSWGPGGSDGDVEAEGGAYGSPERTFSDEYFGSQESAGEAEVAFYSEDWKAVAREEMATMDVVEKGSKSPRRKGVLSGMSSWLKRKSPTKAAAPGGSRFAVRDSKEGLAWDGGLDQFLVKREALRAPPEIRPREVAGRISYSDLVGISKTPETLPKPAAPAVSHQNDATRSIQELVAAFYSLGSSVDLKAGATPPAKESPGPVVDETGAEMAVLERHGVQEQGPEEGLAKIVEESESDEEEDCKDLGSLGAPAELRGPEAEPDIPPECADESDSDEWASDGDEHDDQETRDAIAGDDTQDAQGERSPTKEGAQPNSSVFIPAPIHTIPRREPEAFAVKRPCLYLDPPPSPHLRALEAALARAQSPKPCGRPTEIPRRLRSPEPLSCEDDDEVLLGDEEALSGASLSPQTAQSPETGATSRATRPRLSWSATSPGESAEDPLKLWRAMAYPDGRASVNLEEALESRRHLGLAPADVALLRSADRSTKTLAKGLAGLEPLPEEGAPAADRADVIPDGDASSEGDACVGADEGPGSEGRADVNLDEELGVECLADVTIEEEDGQEVGDGSAFESETGSVVTHDDYVGADGRADVTIDQETHKAEAEADFSACAPVGREAEEGRRAHDDVGLTAGFDGARSEIAAAVDRWGPTPVVKEQVQLILAQKWDEFIRDFDAPSEAPSPRSSPGRPPLSPEEANSPAKTGPVAELPVAVELNEESSTPERHCPESELLKTETGQEEEDLLGVGGPEKQEMEPLGTDVGDEKAGPEGGLPLAAAETALDPVEPGSPGGVTQPNAGTDGSASGQPSADSGGTSGSDAPAAVAVAAEVRTTRSNKGGFFSTARAWLKGSKSQKVEAVGDDVSGGFSANPGFDQRVSDEAMEEQMQAVIAEVKTVLGSPGRADVGSEEDAPEADLIGVALSADVTASDAPTGVSANAVVNPQILVAATVPAAAERGTLTGEPTVAEAADVSPVEVCGDVGARDMMPAKGDGEKARGEAAELVVATETGPHVGPAGETSIEETSDGLMGIGEEIGAKSGRHGCELAPPQEERNVPSEELAVERVQPLAKSDGLTAPENLLGGVKQVEGEALLDTEGEGSVPKEEAGDEVQAMESPGKAEGVADSLELKDTVARDPALVLGIALPKNSQEVALEEPLPENPVDVSEAQEVQANLSSNLSGASSLDSLESGTSLEASNPEIEDELPLTQMLTHGSKARGSRDFEAVSAVTETLTLSSNPIFDSEEEWGTVIPDVRTSDDNQIGRRPSLEPLDANRAPFTATERASPPVEGRRVRLEEGFQDENGAAWHQKEAGGLSPDRTRSDAQKLGARANLDRECQLRFGSQSAPTLTALLPTTLAARPPIRRGSKLSNDAVQAAREGADAAAAAFPRSGGLGDLPAALQEELADLRAHKERLEAEKGAIERRWKASRKELKDVQTYSDGLERDMDTMAALLKAAEENVGQKAVTQDAAVATEPPRLTDTASDPLPIPSSDKSVATDAVSFLEKGVSTEPGPVLRHVAIATEAVSLSEKATYTEQGLGVHDVSVGTDRVPLQERGVCTEPGPVLADVAAGPDSVLGTAEKSTGTEAGPVLVHVAAGPHNALSTKDESTATQQGPTSFERAAGPDEMVVLVEKSVGREAVETRKDVETMAGPGLDTKRGLAAAGKESVKSVVRKEEKGTGTEGLSETAILEHKVHLLRSQIKEARLQRDSLQKELERAAEEKATLASALAENEKPKAPRDAPQEMHELHRSLAKWQARAQRAEQELTRVAKVENEQTPAAVKDHASPLKQKSPVARALFPSGSPGKKGSATKSGDSPGVKLNGIPEETLAGELDGWKERALVAEKETEKAQKVRGESEAEAAELRGRVRRMGDDAAQMREEIAILRSTLEMQTLHGGAKGLEAEAAALKDALAREREQHRLEKLEWRETSARLKTLLAFWPEEVSDGVASGQRNPASRQRNSASGERSAQGSNGGMANDDLADGAASPIHVAAALAATSAADVRDSSESSNREFGGFSAGPTESPELFEIDSRSVHPLSPKEKSVRENGTESDKSEEVQSGAQDAKWYAKGLAVSEAAAAARSTAVTSNGTLFARRTGSPNKALSVVVAGNEVLAEKRSGSGVPADVFSSRSVSPVLRSVSPASARRGVGSPVGGAILGRSASRRAAVSSADSMGNRYGSPLSPASTNYGSPGSSPGSDWASGRDSMDTWRVKSGPLTKTMECASPVRPRPGHVAEATSFGVKVTSPGGYARTVEELTSPGKGSPGKGFRDLPRWGSRDSAEWAKAVERRDMMVAMDVEKEAPIVSEKKSSKRRSSRKKTHTAFSTKG</sequence>
<feature type="region of interest" description="Disordered" evidence="2">
    <location>
        <begin position="2432"/>
        <end position="2468"/>
    </location>
</feature>
<feature type="compositionally biased region" description="Polar residues" evidence="2">
    <location>
        <begin position="3130"/>
        <end position="3150"/>
    </location>
</feature>
<feature type="region of interest" description="Disordered" evidence="2">
    <location>
        <begin position="274"/>
        <end position="347"/>
    </location>
</feature>
<feature type="compositionally biased region" description="Low complexity" evidence="2">
    <location>
        <begin position="918"/>
        <end position="930"/>
    </location>
</feature>
<feature type="region of interest" description="Disordered" evidence="2">
    <location>
        <begin position="3347"/>
        <end position="3458"/>
    </location>
</feature>
<feature type="compositionally biased region" description="Basic residues" evidence="2">
    <location>
        <begin position="3489"/>
        <end position="3500"/>
    </location>
</feature>
<gene>
    <name evidence="3" type="ORF">KFL_003830050</name>
</gene>
<feature type="region of interest" description="Disordered" evidence="2">
    <location>
        <begin position="2896"/>
        <end position="2921"/>
    </location>
</feature>
<feature type="compositionally biased region" description="Polar residues" evidence="2">
    <location>
        <begin position="60"/>
        <end position="87"/>
    </location>
</feature>
<feature type="region of interest" description="Disordered" evidence="2">
    <location>
        <begin position="1"/>
        <end position="236"/>
    </location>
</feature>
<feature type="region of interest" description="Disordered" evidence="2">
    <location>
        <begin position="1854"/>
        <end position="2000"/>
    </location>
</feature>
<feature type="region of interest" description="Disordered" evidence="2">
    <location>
        <begin position="968"/>
        <end position="1029"/>
    </location>
</feature>
<feature type="compositionally biased region" description="Basic and acidic residues" evidence="2">
    <location>
        <begin position="499"/>
        <end position="513"/>
    </location>
</feature>
<proteinExistence type="predicted"/>
<name>A0A1Y1IGH7_KLENI</name>